<feature type="transmembrane region" description="Helical" evidence="1">
    <location>
        <begin position="344"/>
        <end position="362"/>
    </location>
</feature>
<dbReference type="PANTHER" id="PTHR30188:SF3">
    <property type="entry name" value="ABC TRANSPORTER PERMEASE"/>
    <property type="match status" value="1"/>
</dbReference>
<keyword evidence="1" id="KW-0812">Transmembrane</keyword>
<protein>
    <submittedName>
        <fullName evidence="2">ABC transporter permease</fullName>
    </submittedName>
</protein>
<dbReference type="NCBIfam" id="TIGR00056">
    <property type="entry name" value="MlaE family lipid ABC transporter permease subunit"/>
    <property type="match status" value="1"/>
</dbReference>
<proteinExistence type="inferred from homology"/>
<dbReference type="PANTHER" id="PTHR30188">
    <property type="entry name" value="ABC TRANSPORTER PERMEASE PROTEIN-RELATED"/>
    <property type="match status" value="1"/>
</dbReference>
<keyword evidence="1" id="KW-1133">Transmembrane helix</keyword>
<evidence type="ECO:0000256" key="1">
    <source>
        <dbReference type="RuleBase" id="RU362044"/>
    </source>
</evidence>
<name>A0A2I1N9A6_9BACT</name>
<feature type="transmembrane region" description="Helical" evidence="1">
    <location>
        <begin position="103"/>
        <end position="125"/>
    </location>
</feature>
<dbReference type="Proteomes" id="UP000234639">
    <property type="component" value="Unassembled WGS sequence"/>
</dbReference>
<evidence type="ECO:0000313" key="3">
    <source>
        <dbReference type="Proteomes" id="UP000234639"/>
    </source>
</evidence>
<dbReference type="GO" id="GO:0043190">
    <property type="term" value="C:ATP-binding cassette (ABC) transporter complex"/>
    <property type="evidence" value="ECO:0007669"/>
    <property type="project" value="InterPro"/>
</dbReference>
<keyword evidence="1" id="KW-0472">Membrane</keyword>
<reference evidence="2 3" key="1">
    <citation type="submission" date="2017-12" db="EMBL/GenBank/DDBJ databases">
        <title>Phylogenetic diversity of female urinary microbiome.</title>
        <authorList>
            <person name="Thomas-White K."/>
            <person name="Wolfe A.J."/>
        </authorList>
    </citation>
    <scope>NUCLEOTIDE SEQUENCE [LARGE SCALE GENOMIC DNA]</scope>
    <source>
        <strain evidence="2 3">UMB0112</strain>
    </source>
</reference>
<accession>A0A2I1N9A6</accession>
<comment type="similarity">
    <text evidence="1">Belongs to the MlaE permease family.</text>
</comment>
<dbReference type="GO" id="GO:0005548">
    <property type="term" value="F:phospholipid transporter activity"/>
    <property type="evidence" value="ECO:0007669"/>
    <property type="project" value="TreeGrafter"/>
</dbReference>
<dbReference type="EMBL" id="PKHU01000005">
    <property type="protein sequence ID" value="PKZ28970.1"/>
    <property type="molecule type" value="Genomic_DNA"/>
</dbReference>
<gene>
    <name evidence="2" type="ORF">CYJ41_05940</name>
</gene>
<dbReference type="InterPro" id="IPR003453">
    <property type="entry name" value="ABC_MlaE_roteobac"/>
</dbReference>
<dbReference type="AlphaFoldDB" id="A0A2I1N9A6"/>
<evidence type="ECO:0000313" key="2">
    <source>
        <dbReference type="EMBL" id="PKZ28970.1"/>
    </source>
</evidence>
<feature type="transmembrane region" description="Helical" evidence="1">
    <location>
        <begin position="301"/>
        <end position="324"/>
    </location>
</feature>
<dbReference type="RefSeq" id="WP_024961644.1">
    <property type="nucleotide sequence ID" value="NZ_CABMOL010000002.1"/>
</dbReference>
<feature type="transmembrane region" description="Helical" evidence="1">
    <location>
        <begin position="154"/>
        <end position="176"/>
    </location>
</feature>
<sequence length="364" mass="41157">MQESSFSVENSVIFLNGIWDYKVSKKTISLIKKDMKNLKDKVTFDFSNLKSIDYAIAIIIYKFALKNNLEINFANSNKKFDSIFSLIKDDIPKKTYKFKKKNFFEEVGISVYGAYLSFLSFLSFFGELSLKSFYNLLNLKKLRFKAISNVCKDAGINAVFIVCLTSFLIGVVLIYIGSEMLADFGVTLFIVEIMGMLTFRELSPLIAAIVVAGRSASSFTAEIGVMKITEEIDAMKTMSFDPFINLVIPRILAMIIIMPFIVFLADMASIFGQMLVSYYYLEIDFSIYFDRLKNLVEIKHFYIGLVKAPFFGMAIALIGCLRGFEVTGSTSSIGKLTTKSVVNAIFWVILIDCLFAIFFLKVDL</sequence>
<comment type="caution">
    <text evidence="2">The sequence shown here is derived from an EMBL/GenBank/DDBJ whole genome shotgun (WGS) entry which is preliminary data.</text>
</comment>
<feature type="transmembrane region" description="Helical" evidence="1">
    <location>
        <begin position="246"/>
        <end position="264"/>
    </location>
</feature>
<dbReference type="InterPro" id="IPR030802">
    <property type="entry name" value="Permease_MalE"/>
</dbReference>
<dbReference type="Pfam" id="PF02405">
    <property type="entry name" value="MlaE"/>
    <property type="match status" value="1"/>
</dbReference>
<organism evidence="2 3">
    <name type="scientific">Campylobacter ureolyticus</name>
    <dbReference type="NCBI Taxonomy" id="827"/>
    <lineage>
        <taxon>Bacteria</taxon>
        <taxon>Pseudomonadati</taxon>
        <taxon>Campylobacterota</taxon>
        <taxon>Epsilonproteobacteria</taxon>
        <taxon>Campylobacterales</taxon>
        <taxon>Campylobacteraceae</taxon>
        <taxon>Campylobacter</taxon>
    </lineage>
</organism>